<dbReference type="GO" id="GO:0030246">
    <property type="term" value="F:carbohydrate binding"/>
    <property type="evidence" value="ECO:0007669"/>
    <property type="project" value="InterPro"/>
</dbReference>
<evidence type="ECO:0000313" key="9">
    <source>
        <dbReference type="Proteomes" id="UP000030746"/>
    </source>
</evidence>
<dbReference type="CDD" id="cd06602">
    <property type="entry name" value="GH31_MGAM_SI_GAA"/>
    <property type="match status" value="1"/>
</dbReference>
<dbReference type="FunFam" id="2.60.40.1180:FF:000001">
    <property type="entry name" value="Maltase-glucoamylase, intestinal"/>
    <property type="match status" value="1"/>
</dbReference>
<dbReference type="CTD" id="20231062"/>
<dbReference type="InterPro" id="IPR011013">
    <property type="entry name" value="Gal_mutarotase_sf_dom"/>
</dbReference>
<dbReference type="Gene3D" id="2.60.40.1180">
    <property type="entry name" value="Golgi alpha-mannosidase II"/>
    <property type="match status" value="2"/>
</dbReference>
<dbReference type="AlphaFoldDB" id="V4CAY3"/>
<comment type="similarity">
    <text evidence="1 5">Belongs to the glycosyl hydrolase 31 family.</text>
</comment>
<organism evidence="8 9">
    <name type="scientific">Lottia gigantea</name>
    <name type="common">Giant owl limpet</name>
    <dbReference type="NCBI Taxonomy" id="225164"/>
    <lineage>
        <taxon>Eukaryota</taxon>
        <taxon>Metazoa</taxon>
        <taxon>Spiralia</taxon>
        <taxon>Lophotrochozoa</taxon>
        <taxon>Mollusca</taxon>
        <taxon>Gastropoda</taxon>
        <taxon>Patellogastropoda</taxon>
        <taxon>Lottioidea</taxon>
        <taxon>Lottiidae</taxon>
        <taxon>Lottia</taxon>
    </lineage>
</organism>
<dbReference type="CDD" id="cd14752">
    <property type="entry name" value="GH31_N"/>
    <property type="match status" value="1"/>
</dbReference>
<evidence type="ECO:0000256" key="3">
    <source>
        <dbReference type="ARBA" id="ARBA00023180"/>
    </source>
</evidence>
<keyword evidence="9" id="KW-1185">Reference proteome</keyword>
<dbReference type="InterPro" id="IPR013780">
    <property type="entry name" value="Glyco_hydro_b"/>
</dbReference>
<gene>
    <name evidence="8" type="ORF">LOTGIDRAFT_114212</name>
</gene>
<accession>V4CAY3</accession>
<feature type="domain" description="Glycosyl hydrolase family 31 C-terminal" evidence="7">
    <location>
        <begin position="497"/>
        <end position="584"/>
    </location>
</feature>
<dbReference type="InterPro" id="IPR000322">
    <property type="entry name" value="Glyco_hydro_31_TIM"/>
</dbReference>
<dbReference type="Gene3D" id="2.60.40.1760">
    <property type="entry name" value="glycosyl hydrolase (family 31)"/>
    <property type="match status" value="1"/>
</dbReference>
<dbReference type="RefSeq" id="XP_009050609.1">
    <property type="nucleotide sequence ID" value="XM_009052361.1"/>
</dbReference>
<dbReference type="SUPFAM" id="SSF74650">
    <property type="entry name" value="Galactose mutarotase-like"/>
    <property type="match status" value="1"/>
</dbReference>
<keyword evidence="3" id="KW-0325">Glycoprotein</keyword>
<dbReference type="Pfam" id="PF21365">
    <property type="entry name" value="Glyco_hydro_31_3rd"/>
    <property type="match status" value="1"/>
</dbReference>
<evidence type="ECO:0000256" key="1">
    <source>
        <dbReference type="ARBA" id="ARBA00007806"/>
    </source>
</evidence>
<dbReference type="Proteomes" id="UP000030746">
    <property type="component" value="Unassembled WGS sequence"/>
</dbReference>
<dbReference type="OrthoDB" id="1334205at2759"/>
<dbReference type="STRING" id="225164.V4CAY3"/>
<dbReference type="HOGENOM" id="CLU_000631_11_3_1"/>
<dbReference type="Pfam" id="PF01055">
    <property type="entry name" value="Glyco_hydro_31_2nd"/>
    <property type="match status" value="1"/>
</dbReference>
<dbReference type="GO" id="GO:0005975">
    <property type="term" value="P:carbohydrate metabolic process"/>
    <property type="evidence" value="ECO:0007669"/>
    <property type="project" value="InterPro"/>
</dbReference>
<evidence type="ECO:0008006" key="10">
    <source>
        <dbReference type="Google" id="ProtNLM"/>
    </source>
</evidence>
<protein>
    <recommendedName>
        <fullName evidence="10">Glycoside hydrolase family 31 N-terminal domain-containing protein</fullName>
    </recommendedName>
</protein>
<name>V4CAY3_LOTGI</name>
<dbReference type="EMBL" id="KB201205">
    <property type="protein sequence ID" value="ESO98989.1"/>
    <property type="molecule type" value="Genomic_DNA"/>
</dbReference>
<evidence type="ECO:0000259" key="7">
    <source>
        <dbReference type="Pfam" id="PF21365"/>
    </source>
</evidence>
<dbReference type="InterPro" id="IPR048395">
    <property type="entry name" value="Glyco_hydro_31_C"/>
</dbReference>
<dbReference type="InterPro" id="IPR017853">
    <property type="entry name" value="GH"/>
</dbReference>
<proteinExistence type="inferred from homology"/>
<dbReference type="SUPFAM" id="SSF51445">
    <property type="entry name" value="(Trans)glycosidases"/>
    <property type="match status" value="1"/>
</dbReference>
<dbReference type="KEGG" id="lgi:LOTGIDRAFT_114212"/>
<dbReference type="OMA" id="IDGFWND"/>
<dbReference type="PANTHER" id="PTHR22762">
    <property type="entry name" value="ALPHA-GLUCOSIDASE"/>
    <property type="match status" value="1"/>
</dbReference>
<evidence type="ECO:0000259" key="6">
    <source>
        <dbReference type="Pfam" id="PF01055"/>
    </source>
</evidence>
<keyword evidence="2 5" id="KW-0378">Hydrolase</keyword>
<keyword evidence="4 5" id="KW-0326">Glycosidase</keyword>
<evidence type="ECO:0000256" key="4">
    <source>
        <dbReference type="ARBA" id="ARBA00023295"/>
    </source>
</evidence>
<feature type="domain" description="Glycoside hydrolase family 31 TIM barrel" evidence="6">
    <location>
        <begin position="135"/>
        <end position="489"/>
    </location>
</feature>
<evidence type="ECO:0000313" key="8">
    <source>
        <dbReference type="EMBL" id="ESO98989.1"/>
    </source>
</evidence>
<evidence type="ECO:0000256" key="2">
    <source>
        <dbReference type="ARBA" id="ARBA00022801"/>
    </source>
</evidence>
<dbReference type="GO" id="GO:0004558">
    <property type="term" value="F:alpha-1,4-glucosidase activity"/>
    <property type="evidence" value="ECO:0007669"/>
    <property type="project" value="TreeGrafter"/>
</dbReference>
<dbReference type="SUPFAM" id="SSF51011">
    <property type="entry name" value="Glycosyl hydrolase domain"/>
    <property type="match status" value="1"/>
</dbReference>
<reference evidence="8 9" key="1">
    <citation type="journal article" date="2013" name="Nature">
        <title>Insights into bilaterian evolution from three spiralian genomes.</title>
        <authorList>
            <person name="Simakov O."/>
            <person name="Marletaz F."/>
            <person name="Cho S.J."/>
            <person name="Edsinger-Gonzales E."/>
            <person name="Havlak P."/>
            <person name="Hellsten U."/>
            <person name="Kuo D.H."/>
            <person name="Larsson T."/>
            <person name="Lv J."/>
            <person name="Arendt D."/>
            <person name="Savage R."/>
            <person name="Osoegawa K."/>
            <person name="de Jong P."/>
            <person name="Grimwood J."/>
            <person name="Chapman J.A."/>
            <person name="Shapiro H."/>
            <person name="Aerts A."/>
            <person name="Otillar R.P."/>
            <person name="Terry A.Y."/>
            <person name="Boore J.L."/>
            <person name="Grigoriev I.V."/>
            <person name="Lindberg D.R."/>
            <person name="Seaver E.C."/>
            <person name="Weisblat D.A."/>
            <person name="Putnam N.H."/>
            <person name="Rokhsar D.S."/>
        </authorList>
    </citation>
    <scope>NUCLEOTIDE SEQUENCE [LARGE SCALE GENOMIC DNA]</scope>
</reference>
<dbReference type="PANTHER" id="PTHR22762:SF133">
    <property type="entry name" value="P-TYPE DOMAIN-CONTAINING PROTEIN"/>
    <property type="match status" value="1"/>
</dbReference>
<feature type="non-terminal residue" evidence="8">
    <location>
        <position position="1"/>
    </location>
</feature>
<sequence>FRFSTDVPGLTFTDQFLQITTRLPSSNLYGFGEHNHRRFQHDMNWKTWSMFARDAAPIDAINLYGSQPVYMNLEDDGTASMVLLKNSNGMDVTLQPDPNPAVTYRVIGGVLDFYIFVGDSPNEVVASYIQAIGKPMMPPYWALGYHLCRWGYTELDDMKMVMKRNREAGIPYDGQWADIDYMDQYQDFTYDKNKWFGLPEVINEIHDMHQKTLIDNDKKSAPGFNMFDDGVQQGVFIKNSSGDVLIGKVWPGITAYPDFTNPKTEDWWFKWMNFFHDNQSIQFDALWIDMDEPSNFVDGSLTGCENNSLNYPLFKANILGTENDGKLFAKTLCMDSQQHWGRHYDVHSLYGHSEAIQTYNALLRQFPEKRPWTMTRSNFVGTGKYASKWMGDNQSIWPHLHWSIISIMEFSMFGFALNGADICGFWFEAEYEMCIRWHQLGAFYPFARNHNGRGDDPHQDPAAWDQRFIDIVKPALMTRYRLLPYLYTLMFKAHQYGDMVMKALLFEFPRDTIARSIDHQFLLGPALLISPVLEPNQTHVHAYFPRARWYDYHTGEEIPETPTYRQLYTPLDKYNLHIRGGHVIPWHEPGNTTYESRKNYFGISIALDENHLANGELFWDDGESLG</sequence>
<dbReference type="Gene3D" id="3.20.20.80">
    <property type="entry name" value="Glycosidases"/>
    <property type="match status" value="1"/>
</dbReference>
<dbReference type="GeneID" id="20231062"/>
<evidence type="ECO:0000256" key="5">
    <source>
        <dbReference type="RuleBase" id="RU361185"/>
    </source>
</evidence>